<keyword evidence="5 7" id="KW-1133">Transmembrane helix</keyword>
<accession>A0A8J3JQK1</accession>
<evidence type="ECO:0000259" key="9">
    <source>
        <dbReference type="PROSITE" id="PS50928"/>
    </source>
</evidence>
<gene>
    <name evidence="10" type="primary">cebG</name>
    <name evidence="10" type="ORF">Cba03nite_45990</name>
</gene>
<dbReference type="AlphaFoldDB" id="A0A8J3JQK1"/>
<dbReference type="Pfam" id="PF00528">
    <property type="entry name" value="BPD_transp_1"/>
    <property type="match status" value="1"/>
</dbReference>
<dbReference type="Gene3D" id="1.10.3720.10">
    <property type="entry name" value="MetI-like"/>
    <property type="match status" value="1"/>
</dbReference>
<evidence type="ECO:0000256" key="2">
    <source>
        <dbReference type="ARBA" id="ARBA00022448"/>
    </source>
</evidence>
<evidence type="ECO:0000256" key="8">
    <source>
        <dbReference type="SAM" id="MobiDB-lite"/>
    </source>
</evidence>
<keyword evidence="4 7" id="KW-0812">Transmembrane</keyword>
<feature type="region of interest" description="Disordered" evidence="8">
    <location>
        <begin position="1"/>
        <end position="33"/>
    </location>
</feature>
<comment type="similarity">
    <text evidence="7">Belongs to the binding-protein-dependent transport system permease family.</text>
</comment>
<feature type="domain" description="ABC transmembrane type-1" evidence="9">
    <location>
        <begin position="106"/>
        <end position="300"/>
    </location>
</feature>
<dbReference type="SUPFAM" id="SSF161098">
    <property type="entry name" value="MetI-like"/>
    <property type="match status" value="1"/>
</dbReference>
<evidence type="ECO:0000313" key="11">
    <source>
        <dbReference type="Proteomes" id="UP000601223"/>
    </source>
</evidence>
<evidence type="ECO:0000256" key="3">
    <source>
        <dbReference type="ARBA" id="ARBA00022475"/>
    </source>
</evidence>
<dbReference type="PROSITE" id="PS50928">
    <property type="entry name" value="ABC_TM1"/>
    <property type="match status" value="1"/>
</dbReference>
<dbReference type="PANTHER" id="PTHR43744">
    <property type="entry name" value="ABC TRANSPORTER PERMEASE PROTEIN MG189-RELATED-RELATED"/>
    <property type="match status" value="1"/>
</dbReference>
<reference evidence="10 11" key="1">
    <citation type="submission" date="2021-01" db="EMBL/GenBank/DDBJ databases">
        <title>Whole genome shotgun sequence of Catellatospora bangladeshensis NBRC 107357.</title>
        <authorList>
            <person name="Komaki H."/>
            <person name="Tamura T."/>
        </authorList>
    </citation>
    <scope>NUCLEOTIDE SEQUENCE [LARGE SCALE GENOMIC DNA]</scope>
    <source>
        <strain evidence="10 11">NBRC 107357</strain>
    </source>
</reference>
<evidence type="ECO:0000256" key="7">
    <source>
        <dbReference type="RuleBase" id="RU363032"/>
    </source>
</evidence>
<evidence type="ECO:0000256" key="5">
    <source>
        <dbReference type="ARBA" id="ARBA00022989"/>
    </source>
</evidence>
<organism evidence="10 11">
    <name type="scientific">Catellatospora bangladeshensis</name>
    <dbReference type="NCBI Taxonomy" id="310355"/>
    <lineage>
        <taxon>Bacteria</taxon>
        <taxon>Bacillati</taxon>
        <taxon>Actinomycetota</taxon>
        <taxon>Actinomycetes</taxon>
        <taxon>Micromonosporales</taxon>
        <taxon>Micromonosporaceae</taxon>
        <taxon>Catellatospora</taxon>
    </lineage>
</organism>
<sequence>MTTTTDTQTVRQAGARPAPPTPPKRRGGLSVVGRAPQDTPAGVWTYVLLSLTFLIAIYPIYWMFVIATSTDAALAEIPPKFLPGAEFSRNLREVFSMQDVYFAESLVNSFIVSTVVTLSVLFFCSVAGFAFAKLRFKGSNALMVMVILTLTVPNQLGVVALYILMGYMPGEGGWNGTLLAVIVPGLVSAFGVFYMRQFILGAVPDELIESGRVDGATTMRIYWSIVLPAIRPALAVLGLLTFVGTWNDFQWPLITLGGTDFPTSMVALFDLASGNYVLYRRVLAGAFVATVPLIVLLFVGGRQIVRGIMEGAVKS</sequence>
<evidence type="ECO:0000256" key="1">
    <source>
        <dbReference type="ARBA" id="ARBA00004651"/>
    </source>
</evidence>
<keyword evidence="11" id="KW-1185">Reference proteome</keyword>
<keyword evidence="6 7" id="KW-0472">Membrane</keyword>
<dbReference type="GO" id="GO:0005886">
    <property type="term" value="C:plasma membrane"/>
    <property type="evidence" value="ECO:0007669"/>
    <property type="project" value="UniProtKB-SubCell"/>
</dbReference>
<feature type="transmembrane region" description="Helical" evidence="7">
    <location>
        <begin position="43"/>
        <end position="64"/>
    </location>
</feature>
<feature type="transmembrane region" description="Helical" evidence="7">
    <location>
        <begin position="110"/>
        <end position="132"/>
    </location>
</feature>
<keyword evidence="3" id="KW-1003">Cell membrane</keyword>
<dbReference type="InterPro" id="IPR035906">
    <property type="entry name" value="MetI-like_sf"/>
</dbReference>
<proteinExistence type="inferred from homology"/>
<evidence type="ECO:0000256" key="6">
    <source>
        <dbReference type="ARBA" id="ARBA00023136"/>
    </source>
</evidence>
<comment type="subcellular location">
    <subcellularLocation>
        <location evidence="1 7">Cell membrane</location>
        <topology evidence="1 7">Multi-pass membrane protein</topology>
    </subcellularLocation>
</comment>
<feature type="transmembrane region" description="Helical" evidence="7">
    <location>
        <begin position="221"/>
        <end position="243"/>
    </location>
</feature>
<dbReference type="InterPro" id="IPR000515">
    <property type="entry name" value="MetI-like"/>
</dbReference>
<evidence type="ECO:0000256" key="4">
    <source>
        <dbReference type="ARBA" id="ARBA00022692"/>
    </source>
</evidence>
<name>A0A8J3JQK1_9ACTN</name>
<feature type="compositionally biased region" description="Low complexity" evidence="8">
    <location>
        <begin position="1"/>
        <end position="16"/>
    </location>
</feature>
<feature type="transmembrane region" description="Helical" evidence="7">
    <location>
        <begin position="144"/>
        <end position="165"/>
    </location>
</feature>
<keyword evidence="2 7" id="KW-0813">Transport</keyword>
<protein>
    <submittedName>
        <fullName evidence="10">Sugar ABC transporter permease</fullName>
    </submittedName>
</protein>
<comment type="caution">
    <text evidence="10">The sequence shown here is derived from an EMBL/GenBank/DDBJ whole genome shotgun (WGS) entry which is preliminary data.</text>
</comment>
<dbReference type="Proteomes" id="UP000601223">
    <property type="component" value="Unassembled WGS sequence"/>
</dbReference>
<evidence type="ECO:0000313" key="10">
    <source>
        <dbReference type="EMBL" id="GIF83250.1"/>
    </source>
</evidence>
<feature type="transmembrane region" description="Helical" evidence="7">
    <location>
        <begin position="278"/>
        <end position="299"/>
    </location>
</feature>
<feature type="transmembrane region" description="Helical" evidence="7">
    <location>
        <begin position="177"/>
        <end position="200"/>
    </location>
</feature>
<dbReference type="EMBL" id="BONF01000027">
    <property type="protein sequence ID" value="GIF83250.1"/>
    <property type="molecule type" value="Genomic_DNA"/>
</dbReference>
<dbReference type="CDD" id="cd06261">
    <property type="entry name" value="TM_PBP2"/>
    <property type="match status" value="1"/>
</dbReference>
<dbReference type="PANTHER" id="PTHR43744:SF12">
    <property type="entry name" value="ABC TRANSPORTER PERMEASE PROTEIN MG189-RELATED"/>
    <property type="match status" value="1"/>
</dbReference>
<dbReference type="GO" id="GO:0055085">
    <property type="term" value="P:transmembrane transport"/>
    <property type="evidence" value="ECO:0007669"/>
    <property type="project" value="InterPro"/>
</dbReference>